<dbReference type="Proteomes" id="UP000256257">
    <property type="component" value="Unassembled WGS sequence"/>
</dbReference>
<dbReference type="OrthoDB" id="1113003at2"/>
<keyword evidence="2" id="KW-1185">Reference proteome</keyword>
<reference evidence="1 2" key="1">
    <citation type="submission" date="2018-06" db="EMBL/GenBank/DDBJ databases">
        <title>Novel Chryseobacterium species.</title>
        <authorList>
            <person name="Newman J."/>
            <person name="Hugo C."/>
            <person name="Oosthuizen L."/>
            <person name="Charimba G."/>
        </authorList>
    </citation>
    <scope>NUCLEOTIDE SEQUENCE [LARGE SCALE GENOMIC DNA]</scope>
    <source>
        <strain evidence="1 2">7_F195</strain>
    </source>
</reference>
<dbReference type="Gene3D" id="3.40.630.30">
    <property type="match status" value="1"/>
</dbReference>
<evidence type="ECO:0000313" key="2">
    <source>
        <dbReference type="Proteomes" id="UP000256257"/>
    </source>
</evidence>
<proteinExistence type="predicted"/>
<evidence type="ECO:0000313" key="1">
    <source>
        <dbReference type="EMBL" id="REC46135.1"/>
    </source>
</evidence>
<gene>
    <name evidence="1" type="ORF">DRF67_15380</name>
</gene>
<dbReference type="RefSeq" id="WP_115929187.1">
    <property type="nucleotide sequence ID" value="NZ_QNVV01000015.1"/>
</dbReference>
<evidence type="ECO:0008006" key="3">
    <source>
        <dbReference type="Google" id="ProtNLM"/>
    </source>
</evidence>
<organism evidence="1 2">
    <name type="scientific">Chryseobacterium pennipullorum</name>
    <dbReference type="NCBI Taxonomy" id="2258963"/>
    <lineage>
        <taxon>Bacteria</taxon>
        <taxon>Pseudomonadati</taxon>
        <taxon>Bacteroidota</taxon>
        <taxon>Flavobacteriia</taxon>
        <taxon>Flavobacteriales</taxon>
        <taxon>Weeksellaceae</taxon>
        <taxon>Chryseobacterium group</taxon>
        <taxon>Chryseobacterium</taxon>
    </lineage>
</organism>
<accession>A0A3D9AXQ8</accession>
<dbReference type="AlphaFoldDB" id="A0A3D9AXQ8"/>
<dbReference type="EMBL" id="QNVV01000015">
    <property type="protein sequence ID" value="REC46135.1"/>
    <property type="molecule type" value="Genomic_DNA"/>
</dbReference>
<protein>
    <recommendedName>
        <fullName evidence="3">GNAT family N-acetyltransferase</fullName>
    </recommendedName>
</protein>
<name>A0A3D9AXQ8_9FLAO</name>
<sequence length="303" mass="35372">MIRRLKYNEIDFVRYQKVLSEACQVDDFASREFMDIVAGKNWGILVYRDYEAVMPIAWSSNFGIKIIQMPPLCHQLGVFSEEDNPQVNQDFSNFLKKNFAISYYAFNKDNAFPTGSRNKKSYVILKDRYEDVKKKYHVHRRRNIRHTEDIKGNAEFISNVNPDEIEDFFLENARGLPSRSLKKVYWKIVSRLIETGFLEAFAVKYKGNLHSFVATFNAGQTDYLSIFINASQLENKNIPSLAIDYKLQHAIEHKNFDFMGSNVPNVASFNERFGAQPYFFSVLNYQKLNIISKIIKLAFTKNR</sequence>
<comment type="caution">
    <text evidence="1">The sequence shown here is derived from an EMBL/GenBank/DDBJ whole genome shotgun (WGS) entry which is preliminary data.</text>
</comment>